<evidence type="ECO:0000256" key="12">
    <source>
        <dbReference type="SAM" id="Phobius"/>
    </source>
</evidence>
<evidence type="ECO:0000256" key="11">
    <source>
        <dbReference type="ARBA" id="ARBA00023136"/>
    </source>
</evidence>
<keyword evidence="5" id="KW-0349">Heme</keyword>
<feature type="domain" description="Cytochrome b561 bacterial/Ni-hydrogenase" evidence="13">
    <location>
        <begin position="25"/>
        <end position="211"/>
    </location>
</feature>
<keyword evidence="8" id="KW-0249">Electron transport</keyword>
<dbReference type="EMBL" id="MTEI01000003">
    <property type="protein sequence ID" value="OQW88691.1"/>
    <property type="molecule type" value="Genomic_DNA"/>
</dbReference>
<evidence type="ECO:0000256" key="2">
    <source>
        <dbReference type="ARBA" id="ARBA00008622"/>
    </source>
</evidence>
<evidence type="ECO:0000256" key="4">
    <source>
        <dbReference type="ARBA" id="ARBA00022475"/>
    </source>
</evidence>
<proteinExistence type="inferred from homology"/>
<dbReference type="InterPro" id="IPR011577">
    <property type="entry name" value="Cyt_b561_bac/Ni-Hgenase"/>
</dbReference>
<dbReference type="GO" id="GO:0020037">
    <property type="term" value="F:heme binding"/>
    <property type="evidence" value="ECO:0007669"/>
    <property type="project" value="TreeGrafter"/>
</dbReference>
<keyword evidence="6 12" id="KW-0812">Transmembrane</keyword>
<evidence type="ECO:0000256" key="7">
    <source>
        <dbReference type="ARBA" id="ARBA00022723"/>
    </source>
</evidence>
<dbReference type="GO" id="GO:0022904">
    <property type="term" value="P:respiratory electron transport chain"/>
    <property type="evidence" value="ECO:0007669"/>
    <property type="project" value="InterPro"/>
</dbReference>
<evidence type="ECO:0000313" key="14">
    <source>
        <dbReference type="EMBL" id="OQW88691.1"/>
    </source>
</evidence>
<comment type="caution">
    <text evidence="14">The sequence shown here is derived from an EMBL/GenBank/DDBJ whole genome shotgun (WGS) entry which is preliminary data.</text>
</comment>
<accession>A0A1W9KVT2</accession>
<dbReference type="PANTHER" id="PTHR30485:SF1">
    <property type="entry name" value="CYTOCHROME YDHU-RELATED"/>
    <property type="match status" value="1"/>
</dbReference>
<evidence type="ECO:0000256" key="1">
    <source>
        <dbReference type="ARBA" id="ARBA00004651"/>
    </source>
</evidence>
<evidence type="ECO:0000256" key="5">
    <source>
        <dbReference type="ARBA" id="ARBA00022617"/>
    </source>
</evidence>
<name>A0A1W9KVT2_9BURK</name>
<dbReference type="Pfam" id="PF01292">
    <property type="entry name" value="Ni_hydr_CYTB"/>
    <property type="match status" value="1"/>
</dbReference>
<reference evidence="14 15" key="1">
    <citation type="submission" date="2017-01" db="EMBL/GenBank/DDBJ databases">
        <title>Novel large sulfur bacteria in the metagenomes of groundwater-fed chemosynthetic microbial mats in the Lake Huron basin.</title>
        <authorList>
            <person name="Sharrar A.M."/>
            <person name="Flood B.E."/>
            <person name="Bailey J.V."/>
            <person name="Jones D.S."/>
            <person name="Biddanda B."/>
            <person name="Ruberg S.A."/>
            <person name="Marcus D.N."/>
            <person name="Dick G.J."/>
        </authorList>
    </citation>
    <scope>NUCLEOTIDE SEQUENCE [LARGE SCALE GENOMIC DNA]</scope>
    <source>
        <strain evidence="14">A7</strain>
    </source>
</reference>
<comment type="similarity">
    <text evidence="2">Belongs to the HupC/HyaC/HydC family.</text>
</comment>
<feature type="transmembrane region" description="Helical" evidence="12">
    <location>
        <begin position="31"/>
        <end position="48"/>
    </location>
</feature>
<dbReference type="SUPFAM" id="SSF81342">
    <property type="entry name" value="Transmembrane di-heme cytochromes"/>
    <property type="match status" value="1"/>
</dbReference>
<evidence type="ECO:0000256" key="8">
    <source>
        <dbReference type="ARBA" id="ARBA00022982"/>
    </source>
</evidence>
<feature type="transmembrane region" description="Helical" evidence="12">
    <location>
        <begin position="175"/>
        <end position="194"/>
    </location>
</feature>
<organism evidence="14 15">
    <name type="scientific">Rhodoferax ferrireducens</name>
    <dbReference type="NCBI Taxonomy" id="192843"/>
    <lineage>
        <taxon>Bacteria</taxon>
        <taxon>Pseudomonadati</taxon>
        <taxon>Pseudomonadota</taxon>
        <taxon>Betaproteobacteria</taxon>
        <taxon>Burkholderiales</taxon>
        <taxon>Comamonadaceae</taxon>
        <taxon>Rhodoferax</taxon>
    </lineage>
</organism>
<keyword evidence="3" id="KW-0813">Transport</keyword>
<evidence type="ECO:0000256" key="10">
    <source>
        <dbReference type="ARBA" id="ARBA00023004"/>
    </source>
</evidence>
<keyword evidence="9 12" id="KW-1133">Transmembrane helix</keyword>
<comment type="subcellular location">
    <subcellularLocation>
        <location evidence="1">Cell membrane</location>
        <topology evidence="1">Multi-pass membrane protein</topology>
    </subcellularLocation>
</comment>
<gene>
    <name evidence="14" type="ORF">BWK72_06895</name>
</gene>
<keyword evidence="7" id="KW-0479">Metal-binding</keyword>
<evidence type="ECO:0000256" key="3">
    <source>
        <dbReference type="ARBA" id="ARBA00022448"/>
    </source>
</evidence>
<feature type="transmembrane region" description="Helical" evidence="12">
    <location>
        <begin position="68"/>
        <end position="85"/>
    </location>
</feature>
<evidence type="ECO:0000259" key="13">
    <source>
        <dbReference type="Pfam" id="PF01292"/>
    </source>
</evidence>
<protein>
    <submittedName>
        <fullName evidence="14">Cytochrome B</fullName>
    </submittedName>
</protein>
<keyword evidence="11 12" id="KW-0472">Membrane</keyword>
<dbReference type="PANTHER" id="PTHR30485">
    <property type="entry name" value="NI/FE-HYDROGENASE 1 B-TYPE CYTOCHROME SUBUNIT"/>
    <property type="match status" value="1"/>
</dbReference>
<dbReference type="InterPro" id="IPR000516">
    <property type="entry name" value="Ni-dep_Hydgase_cyt-B"/>
</dbReference>
<evidence type="ECO:0000313" key="15">
    <source>
        <dbReference type="Proteomes" id="UP000192505"/>
    </source>
</evidence>
<dbReference type="InterPro" id="IPR051542">
    <property type="entry name" value="Hydrogenase_cytochrome"/>
</dbReference>
<dbReference type="GO" id="GO:0005506">
    <property type="term" value="F:iron ion binding"/>
    <property type="evidence" value="ECO:0007669"/>
    <property type="project" value="InterPro"/>
</dbReference>
<dbReference type="InterPro" id="IPR016174">
    <property type="entry name" value="Di-haem_cyt_TM"/>
</dbReference>
<dbReference type="Proteomes" id="UP000192505">
    <property type="component" value="Unassembled WGS sequence"/>
</dbReference>
<keyword evidence="4" id="KW-1003">Cell membrane</keyword>
<dbReference type="AlphaFoldDB" id="A0A1W9KVT2"/>
<keyword evidence="10" id="KW-0408">Iron</keyword>
<evidence type="ECO:0000256" key="9">
    <source>
        <dbReference type="ARBA" id="ARBA00022989"/>
    </source>
</evidence>
<dbReference type="GO" id="GO:0005886">
    <property type="term" value="C:plasma membrane"/>
    <property type="evidence" value="ECO:0007669"/>
    <property type="project" value="UniProtKB-SubCell"/>
</dbReference>
<dbReference type="PRINTS" id="PR00161">
    <property type="entry name" value="NIHGNASECYTB"/>
</dbReference>
<evidence type="ECO:0000256" key="6">
    <source>
        <dbReference type="ARBA" id="ARBA00022692"/>
    </source>
</evidence>
<feature type="transmembrane region" description="Helical" evidence="12">
    <location>
        <begin position="133"/>
        <end position="155"/>
    </location>
</feature>
<dbReference type="Gene3D" id="1.20.950.20">
    <property type="entry name" value="Transmembrane di-heme cytochromes, Chain C"/>
    <property type="match status" value="1"/>
</dbReference>
<dbReference type="GO" id="GO:0009055">
    <property type="term" value="F:electron transfer activity"/>
    <property type="evidence" value="ECO:0007669"/>
    <property type="project" value="InterPro"/>
</dbReference>
<sequence length="220" mass="25248">MSNTVAGTATATGVADAPPTRIYLFKRFERFWHWSQALMIIIMFITGFEIHGNYSWLGFAKAVDVHTYAAWALLALWAFTIFWQFTTGEWRQYLPTLKKVDAMVVYYVWGIFHNAPHPFKKTQVSKHNPLQRLAYLALLAAVSPLIWGSGLLYLFRAYWPAAGVDTWLSLQWVAYAHTAGAFMMLVFFFVHVYLTTTGHTPTAHIKTMITGWEDVEPDHH</sequence>